<dbReference type="RefSeq" id="WP_345919457.1">
    <property type="nucleotide sequence ID" value="NZ_JBDIVE010000004.1"/>
</dbReference>
<evidence type="ECO:0000313" key="2">
    <source>
        <dbReference type="EMBL" id="MEN3068685.1"/>
    </source>
</evidence>
<sequence>MQQKAVLIAILAALSAPAFADDAPASSFSANVGVVSDYIMRGISQSQHNPALQGGIDYAHASGVYVGTWASTVNWVNRSDYVYQKDNKVEIDLYAGYRSTLGDFSYDLGVVRYYYPGDFNKAPSNKTQNTVTANTTEAYVSVGWNILTLKYNRAISPNFVGWGDTTPATRSRGSDYIDLTATYPLNETINLIGHIGHQNVKNNSYANYNDWKIGITKDTGYGVVGLAYTDTNARYKDGLVNNADYDSAYNWTRKNVAEGVFTLSYLKTF</sequence>
<gene>
    <name evidence="2" type="ORF">ABDB84_09365</name>
</gene>
<comment type="caution">
    <text evidence="2">The sequence shown here is derived from an EMBL/GenBank/DDBJ whole genome shotgun (WGS) entry which is preliminary data.</text>
</comment>
<feature type="signal peptide" evidence="1">
    <location>
        <begin position="1"/>
        <end position="20"/>
    </location>
</feature>
<dbReference type="EMBL" id="JBDIVE010000004">
    <property type="protein sequence ID" value="MEN3068685.1"/>
    <property type="molecule type" value="Genomic_DNA"/>
</dbReference>
<dbReference type="Pfam" id="PF09694">
    <property type="entry name" value="Gcw_chp"/>
    <property type="match status" value="1"/>
</dbReference>
<proteinExistence type="predicted"/>
<protein>
    <submittedName>
        <fullName evidence="2">TorF family putative porin</fullName>
    </submittedName>
</protein>
<evidence type="ECO:0000313" key="3">
    <source>
        <dbReference type="Proteomes" id="UP001410394"/>
    </source>
</evidence>
<organism evidence="2 3">
    <name type="scientific">Uliginosibacterium sediminicola</name>
    <dbReference type="NCBI Taxonomy" id="2024550"/>
    <lineage>
        <taxon>Bacteria</taxon>
        <taxon>Pseudomonadati</taxon>
        <taxon>Pseudomonadota</taxon>
        <taxon>Betaproteobacteria</taxon>
        <taxon>Rhodocyclales</taxon>
        <taxon>Zoogloeaceae</taxon>
        <taxon>Uliginosibacterium</taxon>
    </lineage>
</organism>
<name>A0ABU9YY85_9RHOO</name>
<accession>A0ABU9YY85</accession>
<reference evidence="2 3" key="1">
    <citation type="journal article" date="2018" name="Int. J. Syst. Evol. Microbiol.">
        <title>Uliginosibacterium sediminicola sp. nov., isolated from freshwater sediment.</title>
        <authorList>
            <person name="Hwang W.M."/>
            <person name="Kim S.M."/>
            <person name="Kang K."/>
            <person name="Ahn T.Y."/>
        </authorList>
    </citation>
    <scope>NUCLEOTIDE SEQUENCE [LARGE SCALE GENOMIC DNA]</scope>
    <source>
        <strain evidence="2 3">M1-21</strain>
    </source>
</reference>
<keyword evidence="3" id="KW-1185">Reference proteome</keyword>
<dbReference type="NCBIfam" id="TIGR02001">
    <property type="entry name" value="gcw_chp"/>
    <property type="match status" value="1"/>
</dbReference>
<keyword evidence="1" id="KW-0732">Signal</keyword>
<feature type="chain" id="PRO_5045727770" evidence="1">
    <location>
        <begin position="21"/>
        <end position="269"/>
    </location>
</feature>
<dbReference type="Proteomes" id="UP001410394">
    <property type="component" value="Unassembled WGS sequence"/>
</dbReference>
<dbReference type="InterPro" id="IPR010239">
    <property type="entry name" value="CHP02001"/>
</dbReference>
<evidence type="ECO:0000256" key="1">
    <source>
        <dbReference type="SAM" id="SignalP"/>
    </source>
</evidence>